<evidence type="ECO:0000313" key="1">
    <source>
        <dbReference type="EMBL" id="KDR25983.1"/>
    </source>
</evidence>
<organism evidence="1 2">
    <name type="scientific">Caballeronia zhejiangensis</name>
    <dbReference type="NCBI Taxonomy" id="871203"/>
    <lineage>
        <taxon>Bacteria</taxon>
        <taxon>Pseudomonadati</taxon>
        <taxon>Pseudomonadota</taxon>
        <taxon>Betaproteobacteria</taxon>
        <taxon>Burkholderiales</taxon>
        <taxon>Burkholderiaceae</taxon>
        <taxon>Caballeronia</taxon>
    </lineage>
</organism>
<name>A0A656Q9N1_9BURK</name>
<keyword evidence="2" id="KW-1185">Reference proteome</keyword>
<gene>
    <name evidence="1" type="ORF">BG60_26275</name>
</gene>
<sequence length="97" mass="10542">MTYSSPDQQERDDAAREAAKERAAEIIDLDAVLARMTDKQKELAMDEIRNARPAVVLSAAYERAVNAVADVVLKIRDKDLSGRAAEVEIDIALSGGV</sequence>
<dbReference type="Proteomes" id="UP000027451">
    <property type="component" value="Unassembled WGS sequence"/>
</dbReference>
<reference evidence="1 2" key="1">
    <citation type="submission" date="2014-03" db="EMBL/GenBank/DDBJ databases">
        <title>Draft Genome Sequences of Four Burkholderia Strains.</title>
        <authorList>
            <person name="Liu X.Y."/>
            <person name="Li C.X."/>
            <person name="Xu J.H."/>
        </authorList>
    </citation>
    <scope>NUCLEOTIDE SEQUENCE [LARGE SCALE GENOMIC DNA]</scope>
    <source>
        <strain evidence="1 2">OP-1</strain>
    </source>
</reference>
<comment type="caution">
    <text evidence="1">The sequence shown here is derived from an EMBL/GenBank/DDBJ whole genome shotgun (WGS) entry which is preliminary data.</text>
</comment>
<dbReference type="RefSeq" id="WP_034473772.1">
    <property type="nucleotide sequence ID" value="NZ_JFHD01000040.1"/>
</dbReference>
<protein>
    <submittedName>
        <fullName evidence="1">Uncharacterized protein</fullName>
    </submittedName>
</protein>
<dbReference type="EMBL" id="JFHD01000040">
    <property type="protein sequence ID" value="KDR25983.1"/>
    <property type="molecule type" value="Genomic_DNA"/>
</dbReference>
<evidence type="ECO:0000313" key="2">
    <source>
        <dbReference type="Proteomes" id="UP000027451"/>
    </source>
</evidence>
<dbReference type="AlphaFoldDB" id="A0A656Q9N1"/>
<proteinExistence type="predicted"/>
<accession>A0A656Q9N1</accession>